<dbReference type="PROSITE" id="PS50893">
    <property type="entry name" value="ABC_TRANSPORTER_2"/>
    <property type="match status" value="1"/>
</dbReference>
<evidence type="ECO:0000256" key="3">
    <source>
        <dbReference type="ARBA" id="ARBA00022741"/>
    </source>
</evidence>
<keyword evidence="3" id="KW-0547">Nucleotide-binding</keyword>
<evidence type="ECO:0000256" key="2">
    <source>
        <dbReference type="ARBA" id="ARBA00022448"/>
    </source>
</evidence>
<keyword evidence="2" id="KW-0813">Transport</keyword>
<dbReference type="CDD" id="cd03230">
    <property type="entry name" value="ABC_DR_subfamily_A"/>
    <property type="match status" value="1"/>
</dbReference>
<dbReference type="EMBL" id="PVTH01000002">
    <property type="protein sequence ID" value="PRY54662.1"/>
    <property type="molecule type" value="Genomic_DNA"/>
</dbReference>
<gene>
    <name evidence="6" type="ORF">B0I27_102432</name>
</gene>
<dbReference type="PANTHER" id="PTHR43335">
    <property type="entry name" value="ABC TRANSPORTER, ATP-BINDING PROTEIN"/>
    <property type="match status" value="1"/>
</dbReference>
<evidence type="ECO:0000256" key="1">
    <source>
        <dbReference type="ARBA" id="ARBA00005417"/>
    </source>
</evidence>
<sequence>MSIIVKDLTKVYGEQKAIDSISFSANKGEILGFLGPNGAGKSTTMKILSCFIPQTSGVAEVNGFNVASQPMEVRRHLGYLPEHNPLYLDMYVKESLGFIADIHKVERKQSRIAEIIEMVGLGREQNKKVGQLSKGYRQRLGIAQALIHDPAVLILDEPTSGLDPAQLVGLRALIRELGKTKTIIFSTHIMQEAEVLCDRAVIIHEGKIVCDSVLSDLLTDHPGLRLEEVFLKLISSGV</sequence>
<dbReference type="Proteomes" id="UP000238034">
    <property type="component" value="Unassembled WGS sequence"/>
</dbReference>
<dbReference type="Pfam" id="PF00005">
    <property type="entry name" value="ABC_tran"/>
    <property type="match status" value="1"/>
</dbReference>
<feature type="domain" description="ABC transporter" evidence="5">
    <location>
        <begin position="3"/>
        <end position="230"/>
    </location>
</feature>
<dbReference type="InterPro" id="IPR027417">
    <property type="entry name" value="P-loop_NTPase"/>
</dbReference>
<evidence type="ECO:0000313" key="6">
    <source>
        <dbReference type="EMBL" id="PRY54662.1"/>
    </source>
</evidence>
<protein>
    <submittedName>
        <fullName evidence="6">ABC-2 type transport system ATP-binding protein</fullName>
    </submittedName>
</protein>
<dbReference type="PANTHER" id="PTHR43335:SF4">
    <property type="entry name" value="ABC TRANSPORTER, ATP-BINDING PROTEIN"/>
    <property type="match status" value="1"/>
</dbReference>
<evidence type="ECO:0000259" key="5">
    <source>
        <dbReference type="PROSITE" id="PS50893"/>
    </source>
</evidence>
<dbReference type="AlphaFoldDB" id="A0A2T0U9V8"/>
<organism evidence="6 7">
    <name type="scientific">Arcticibacter pallidicorallinus</name>
    <dbReference type="NCBI Taxonomy" id="1259464"/>
    <lineage>
        <taxon>Bacteria</taxon>
        <taxon>Pseudomonadati</taxon>
        <taxon>Bacteroidota</taxon>
        <taxon>Sphingobacteriia</taxon>
        <taxon>Sphingobacteriales</taxon>
        <taxon>Sphingobacteriaceae</taxon>
        <taxon>Arcticibacter</taxon>
    </lineage>
</organism>
<dbReference type="Gene3D" id="3.40.50.300">
    <property type="entry name" value="P-loop containing nucleotide triphosphate hydrolases"/>
    <property type="match status" value="1"/>
</dbReference>
<dbReference type="SMART" id="SM00382">
    <property type="entry name" value="AAA"/>
    <property type="match status" value="1"/>
</dbReference>
<dbReference type="GO" id="GO:0016887">
    <property type="term" value="F:ATP hydrolysis activity"/>
    <property type="evidence" value="ECO:0007669"/>
    <property type="project" value="InterPro"/>
</dbReference>
<dbReference type="InterPro" id="IPR003593">
    <property type="entry name" value="AAA+_ATPase"/>
</dbReference>
<comment type="similarity">
    <text evidence="1">Belongs to the ABC transporter superfamily.</text>
</comment>
<dbReference type="OrthoDB" id="9785229at2"/>
<proteinExistence type="inferred from homology"/>
<comment type="caution">
    <text evidence="6">The sequence shown here is derived from an EMBL/GenBank/DDBJ whole genome shotgun (WGS) entry which is preliminary data.</text>
</comment>
<dbReference type="InterPro" id="IPR003439">
    <property type="entry name" value="ABC_transporter-like_ATP-bd"/>
</dbReference>
<evidence type="ECO:0000256" key="4">
    <source>
        <dbReference type="ARBA" id="ARBA00022840"/>
    </source>
</evidence>
<accession>A0A2T0U9V8</accession>
<dbReference type="GO" id="GO:0005524">
    <property type="term" value="F:ATP binding"/>
    <property type="evidence" value="ECO:0007669"/>
    <property type="project" value="UniProtKB-KW"/>
</dbReference>
<keyword evidence="4 6" id="KW-0067">ATP-binding</keyword>
<dbReference type="SUPFAM" id="SSF52540">
    <property type="entry name" value="P-loop containing nucleoside triphosphate hydrolases"/>
    <property type="match status" value="1"/>
</dbReference>
<keyword evidence="7" id="KW-1185">Reference proteome</keyword>
<name>A0A2T0U9V8_9SPHI</name>
<dbReference type="RefSeq" id="WP_106292041.1">
    <property type="nucleotide sequence ID" value="NZ_PVTH01000002.1"/>
</dbReference>
<evidence type="ECO:0000313" key="7">
    <source>
        <dbReference type="Proteomes" id="UP000238034"/>
    </source>
</evidence>
<reference evidence="6 7" key="1">
    <citation type="submission" date="2018-03" db="EMBL/GenBank/DDBJ databases">
        <title>Genomic Encyclopedia of Type Strains, Phase III (KMG-III): the genomes of soil and plant-associated and newly described type strains.</title>
        <authorList>
            <person name="Whitman W."/>
        </authorList>
    </citation>
    <scope>NUCLEOTIDE SEQUENCE [LARGE SCALE GENOMIC DNA]</scope>
    <source>
        <strain evidence="6 7">CGMCC 1.9313</strain>
    </source>
</reference>